<evidence type="ECO:0000256" key="6">
    <source>
        <dbReference type="ARBA" id="ARBA00022679"/>
    </source>
</evidence>
<evidence type="ECO:0000256" key="1">
    <source>
        <dbReference type="ARBA" id="ARBA00005011"/>
    </source>
</evidence>
<comment type="pathway">
    <text evidence="1">Amino-acid biosynthesis; L-histidine biosynthesis; L-histidine from 5-phospho-alpha-D-ribose 1-diphosphate: step 7/9.</text>
</comment>
<organism evidence="11 12">
    <name type="scientific">Brevibacillus ruminantium</name>
    <dbReference type="NCBI Taxonomy" id="2950604"/>
    <lineage>
        <taxon>Bacteria</taxon>
        <taxon>Bacillati</taxon>
        <taxon>Bacillota</taxon>
        <taxon>Bacilli</taxon>
        <taxon>Bacillales</taxon>
        <taxon>Paenibacillaceae</taxon>
        <taxon>Brevibacillus</taxon>
    </lineage>
</organism>
<name>A0ABY4WG90_9BACL</name>
<dbReference type="InterPro" id="IPR015422">
    <property type="entry name" value="PyrdxlP-dep_Trfase_small"/>
</dbReference>
<sequence length="234" mass="26324">MIITIIFFKIVEAVTERSKMLCICSPNNPTGTYISKRVMHHLLDVLPKHMLVLFDAAYSQFATASDYTNGLEFVRAGYPLIVLQTFSKIYGLAGLRVGFGAASADIIKHIMKVKEPFNVNALAQVAAAAALQDDEHVQLSLQSNTRGREQLYHAFQELRLPFIESMSNFILVELGPNAKLIYEQLLNKGIIVRYGGIWQLPHHVRVSIGKEEENTAFIKELTEILASQNLFEWS</sequence>
<dbReference type="InterPro" id="IPR015421">
    <property type="entry name" value="PyrdxlP-dep_Trfase_major"/>
</dbReference>
<comment type="catalytic activity">
    <reaction evidence="9">
        <text>L-histidinol phosphate + 2-oxoglutarate = 3-(imidazol-4-yl)-2-oxopropyl phosphate + L-glutamate</text>
        <dbReference type="Rhea" id="RHEA:23744"/>
        <dbReference type="ChEBI" id="CHEBI:16810"/>
        <dbReference type="ChEBI" id="CHEBI:29985"/>
        <dbReference type="ChEBI" id="CHEBI:57766"/>
        <dbReference type="ChEBI" id="CHEBI:57980"/>
        <dbReference type="EC" id="2.6.1.9"/>
    </reaction>
</comment>
<dbReference type="EMBL" id="CP098755">
    <property type="protein sequence ID" value="USG66147.1"/>
    <property type="molecule type" value="Genomic_DNA"/>
</dbReference>
<reference evidence="11" key="1">
    <citation type="submission" date="2022-06" db="EMBL/GenBank/DDBJ databases">
        <title>Genome sequencing of Brevibacillus sp. BB3-R1.</title>
        <authorList>
            <person name="Heo J."/>
            <person name="Lee D."/>
            <person name="Won M."/>
            <person name="Han B.-H."/>
            <person name="Hong S.-B."/>
            <person name="Kwon S.-W."/>
        </authorList>
    </citation>
    <scope>NUCLEOTIDE SEQUENCE</scope>
    <source>
        <strain evidence="11">BB3-R1</strain>
    </source>
</reference>
<dbReference type="InterPro" id="IPR015424">
    <property type="entry name" value="PyrdxlP-dep_Trfase"/>
</dbReference>
<evidence type="ECO:0000256" key="3">
    <source>
        <dbReference type="ARBA" id="ARBA00012748"/>
    </source>
</evidence>
<dbReference type="PANTHER" id="PTHR43643">
    <property type="entry name" value="HISTIDINOL-PHOSPHATE AMINOTRANSFERASE 2"/>
    <property type="match status" value="1"/>
</dbReference>
<dbReference type="Gene3D" id="3.90.1150.10">
    <property type="entry name" value="Aspartate Aminotransferase, domain 1"/>
    <property type="match status" value="1"/>
</dbReference>
<dbReference type="GO" id="GO:0008483">
    <property type="term" value="F:transaminase activity"/>
    <property type="evidence" value="ECO:0007669"/>
    <property type="project" value="UniProtKB-KW"/>
</dbReference>
<dbReference type="InterPro" id="IPR004839">
    <property type="entry name" value="Aminotransferase_I/II_large"/>
</dbReference>
<keyword evidence="6" id="KW-0808">Transferase</keyword>
<comment type="similarity">
    <text evidence="2">Belongs to the class-II pyridoxal-phosphate-dependent aminotransferase family. Histidinol-phosphate aminotransferase subfamily.</text>
</comment>
<evidence type="ECO:0000256" key="7">
    <source>
        <dbReference type="ARBA" id="ARBA00022898"/>
    </source>
</evidence>
<proteinExistence type="inferred from homology"/>
<evidence type="ECO:0000259" key="10">
    <source>
        <dbReference type="Pfam" id="PF00155"/>
    </source>
</evidence>
<evidence type="ECO:0000256" key="4">
    <source>
        <dbReference type="ARBA" id="ARBA00022576"/>
    </source>
</evidence>
<gene>
    <name evidence="11" type="ORF">NDK47_02075</name>
</gene>
<evidence type="ECO:0000313" key="11">
    <source>
        <dbReference type="EMBL" id="USG66147.1"/>
    </source>
</evidence>
<evidence type="ECO:0000256" key="8">
    <source>
        <dbReference type="ARBA" id="ARBA00023102"/>
    </source>
</evidence>
<dbReference type="InterPro" id="IPR050106">
    <property type="entry name" value="HistidinolP_aminotransfase"/>
</dbReference>
<evidence type="ECO:0000256" key="5">
    <source>
        <dbReference type="ARBA" id="ARBA00022605"/>
    </source>
</evidence>
<keyword evidence="12" id="KW-1185">Reference proteome</keyword>
<keyword evidence="7" id="KW-0663">Pyridoxal phosphate</keyword>
<dbReference type="CDD" id="cd00609">
    <property type="entry name" value="AAT_like"/>
    <property type="match status" value="1"/>
</dbReference>
<dbReference type="Pfam" id="PF00155">
    <property type="entry name" value="Aminotran_1_2"/>
    <property type="match status" value="1"/>
</dbReference>
<keyword evidence="4 11" id="KW-0032">Aminotransferase</keyword>
<evidence type="ECO:0000256" key="2">
    <source>
        <dbReference type="ARBA" id="ARBA00007970"/>
    </source>
</evidence>
<evidence type="ECO:0000256" key="9">
    <source>
        <dbReference type="ARBA" id="ARBA00047481"/>
    </source>
</evidence>
<dbReference type="Proteomes" id="UP001056500">
    <property type="component" value="Chromosome"/>
</dbReference>
<accession>A0ABY4WG90</accession>
<feature type="domain" description="Aminotransferase class I/classII large" evidence="10">
    <location>
        <begin position="10"/>
        <end position="219"/>
    </location>
</feature>
<dbReference type="RefSeq" id="WP_251873232.1">
    <property type="nucleotide sequence ID" value="NZ_CP098755.1"/>
</dbReference>
<keyword evidence="8" id="KW-0368">Histidine biosynthesis</keyword>
<dbReference type="Gene3D" id="3.40.640.10">
    <property type="entry name" value="Type I PLP-dependent aspartate aminotransferase-like (Major domain)"/>
    <property type="match status" value="1"/>
</dbReference>
<protein>
    <recommendedName>
        <fullName evidence="3">histidinol-phosphate transaminase</fullName>
        <ecNumber evidence="3">2.6.1.9</ecNumber>
    </recommendedName>
</protein>
<keyword evidence="5" id="KW-0028">Amino-acid biosynthesis</keyword>
<dbReference type="SUPFAM" id="SSF53383">
    <property type="entry name" value="PLP-dependent transferases"/>
    <property type="match status" value="1"/>
</dbReference>
<evidence type="ECO:0000313" key="12">
    <source>
        <dbReference type="Proteomes" id="UP001056500"/>
    </source>
</evidence>
<dbReference type="EC" id="2.6.1.9" evidence="3"/>
<dbReference type="PANTHER" id="PTHR43643:SF6">
    <property type="entry name" value="HISTIDINOL-PHOSPHATE AMINOTRANSFERASE"/>
    <property type="match status" value="1"/>
</dbReference>